<sequence length="251" mass="28413">MLKKRKKNIHVLLATWLSSIDFNLSPLLFFEDIKYQYLWNCKEYLEKASRIILATDGDAPGLALAEELARRLGRERCWQVKWPKKNEVEHFKDANEVLMYLGPDVLKKVIENAEVYPIQGLFNFSHYFNEIDAYYHHTLGFELGVSTGWRGLNGLYNEGERGGEGEGGEGGEICTVLVLGTQGEAVNAYDIDVITIRGLNAVTNFDVSSYDVHNILLNITLTIFVAAKRFKDAEHVEMTIDGQMTVDEISS</sequence>
<name>A0A438IV30_VITVI</name>
<dbReference type="Gene3D" id="3.40.1360.10">
    <property type="match status" value="1"/>
</dbReference>
<evidence type="ECO:0000313" key="2">
    <source>
        <dbReference type="Proteomes" id="UP000288805"/>
    </source>
</evidence>
<dbReference type="EMBL" id="QGNW01000081">
    <property type="protein sequence ID" value="RVX00486.1"/>
    <property type="molecule type" value="Genomic_DNA"/>
</dbReference>
<protein>
    <submittedName>
        <fullName evidence="1">Twinkle-like protein, chloroplastic/mitochondrial</fullName>
    </submittedName>
</protein>
<dbReference type="AlphaFoldDB" id="A0A438IV30"/>
<dbReference type="PANTHER" id="PTHR12873">
    <property type="entry name" value="T7-LIKE MITOCHONDRIAL DNA HELICASE"/>
    <property type="match status" value="1"/>
</dbReference>
<gene>
    <name evidence="1" type="primary">VvCHDp000326_3</name>
    <name evidence="1" type="ORF">CK203_036990</name>
</gene>
<proteinExistence type="predicted"/>
<dbReference type="PANTHER" id="PTHR12873:SF0">
    <property type="entry name" value="TWINKLE MTDNA HELICASE"/>
    <property type="match status" value="1"/>
</dbReference>
<dbReference type="InterPro" id="IPR027032">
    <property type="entry name" value="Twinkle-like"/>
</dbReference>
<dbReference type="GO" id="GO:0003697">
    <property type="term" value="F:single-stranded DNA binding"/>
    <property type="evidence" value="ECO:0007669"/>
    <property type="project" value="InterPro"/>
</dbReference>
<evidence type="ECO:0000313" key="1">
    <source>
        <dbReference type="EMBL" id="RVX00486.1"/>
    </source>
</evidence>
<comment type="caution">
    <text evidence="1">The sequence shown here is derived from an EMBL/GenBank/DDBJ whole genome shotgun (WGS) entry which is preliminary data.</text>
</comment>
<dbReference type="Proteomes" id="UP000288805">
    <property type="component" value="Unassembled WGS sequence"/>
</dbReference>
<organism evidence="1 2">
    <name type="scientific">Vitis vinifera</name>
    <name type="common">Grape</name>
    <dbReference type="NCBI Taxonomy" id="29760"/>
    <lineage>
        <taxon>Eukaryota</taxon>
        <taxon>Viridiplantae</taxon>
        <taxon>Streptophyta</taxon>
        <taxon>Embryophyta</taxon>
        <taxon>Tracheophyta</taxon>
        <taxon>Spermatophyta</taxon>
        <taxon>Magnoliopsida</taxon>
        <taxon>eudicotyledons</taxon>
        <taxon>Gunneridae</taxon>
        <taxon>Pentapetalae</taxon>
        <taxon>rosids</taxon>
        <taxon>Vitales</taxon>
        <taxon>Vitaceae</taxon>
        <taxon>Viteae</taxon>
        <taxon>Vitis</taxon>
    </lineage>
</organism>
<reference evidence="1 2" key="1">
    <citation type="journal article" date="2018" name="PLoS Genet.">
        <title>Population sequencing reveals clonal diversity and ancestral inbreeding in the grapevine cultivar Chardonnay.</title>
        <authorList>
            <person name="Roach M.J."/>
            <person name="Johnson D.L."/>
            <person name="Bohlmann J."/>
            <person name="van Vuuren H.J."/>
            <person name="Jones S.J."/>
            <person name="Pretorius I.S."/>
            <person name="Schmidt S.A."/>
            <person name="Borneman A.R."/>
        </authorList>
    </citation>
    <scope>NUCLEOTIDE SEQUENCE [LARGE SCALE GENOMIC DNA]</scope>
    <source>
        <strain evidence="2">cv. Chardonnay</strain>
        <tissue evidence="1">Leaf</tissue>
    </source>
</reference>
<accession>A0A438IV30</accession>
<dbReference type="GO" id="GO:0043139">
    <property type="term" value="F:5'-3' DNA helicase activity"/>
    <property type="evidence" value="ECO:0007669"/>
    <property type="project" value="InterPro"/>
</dbReference>
<dbReference type="SUPFAM" id="SSF56731">
    <property type="entry name" value="DNA primase core"/>
    <property type="match status" value="1"/>
</dbReference>